<dbReference type="AlphaFoldDB" id="A0A6B0SDD6"/>
<evidence type="ECO:0000256" key="1">
    <source>
        <dbReference type="SAM" id="MobiDB-lite"/>
    </source>
</evidence>
<dbReference type="Pfam" id="PF00575">
    <property type="entry name" value="S1"/>
    <property type="match status" value="1"/>
</dbReference>
<reference evidence="3 4" key="1">
    <citation type="submission" date="2019-12" db="EMBL/GenBank/DDBJ databases">
        <title>Isolation and characterization of three novel carbon monoxide-oxidizing members of Halobacteria from salione crusts and soils.</title>
        <authorList>
            <person name="Myers M.R."/>
            <person name="King G.M."/>
        </authorList>
    </citation>
    <scope>NUCLEOTIDE SEQUENCE [LARGE SCALE GENOMIC DNA]</scope>
    <source>
        <strain evidence="3 4">PCN9</strain>
    </source>
</reference>
<dbReference type="EMBL" id="WUUU01000005">
    <property type="protein sequence ID" value="MXR19408.1"/>
    <property type="molecule type" value="Genomic_DNA"/>
</dbReference>
<gene>
    <name evidence="3" type="ORF">GRX66_01865</name>
</gene>
<name>A0A6B0SDD6_9EURY</name>
<accession>A0A6B0SDD6</accession>
<dbReference type="RefSeq" id="WP_159524999.1">
    <property type="nucleotide sequence ID" value="NZ_WUUU01000005.1"/>
</dbReference>
<proteinExistence type="predicted"/>
<dbReference type="InterPro" id="IPR004365">
    <property type="entry name" value="NA-bd_OB_tRNA"/>
</dbReference>
<dbReference type="InterPro" id="IPR012340">
    <property type="entry name" value="NA-bd_OB-fold"/>
</dbReference>
<sequence>MGTCIICGSSTDGRVCSTHEEDVAFEFRGNSPAELTPGRYYRGTVDGFADFGVFVDIGDSVTGLLHRSEVPGRLESLDWDAGDQVYVQVTDVHDNDNVDLGWSIRQADRDFRGHLVDDPSADSDAELPEESASDSESESDAEDDDAASETEQGTADGGTPVADDDSDSEFEFEGDDESTDEETAAPEHADETPSQGSEQTEVTERAVRQPTATDASDEPEADETAEAAGEDEDVETDADDESRPKRVPVADLEDYVDDRVTVEGELVSARQTSGPTVFELADETGAIDCAAFVEAGVRAYPDVEAGDVVRVVGDVERRRGELQVETEDLEALEGTDAQTVEARMEDALHQRATPETTDLLAEDSAVEAITDDLVDAATAIRRAVVEARPVILRHTATVEGYVAGTAIERALLPLIRDEHAREDAEYHYVDRRPLDDAFYTIDDATGDVTNMLEAAERHDEKHPLFVLVGAGSTSESTDAFELLDIYDADAVAVDGGYTDDAAGADVLVSPTKAGEDPVNTGALGTQLAALVNTDVREDLAHLPAVAYWADVPEAYAVLADQTNYSADTLENLRDAIALEAFYQSYEDKRELISDLLWGDADDSLITHVSDQFRERLETEVSTAEPHLSVRGEDGVAFEILDVDDYTHQYDFPPVDLLLDELYRRRDRADVLVGVSGDELRVRSGDTVDVHAVGERLADELPDAGVQPRGARDGRIEFLSGEQDAVVDAVVDAIADQFA</sequence>
<evidence type="ECO:0000259" key="2">
    <source>
        <dbReference type="PROSITE" id="PS50126"/>
    </source>
</evidence>
<comment type="caution">
    <text evidence="3">The sequence shown here is derived from an EMBL/GenBank/DDBJ whole genome shotgun (WGS) entry which is preliminary data.</text>
</comment>
<dbReference type="SMART" id="SM00316">
    <property type="entry name" value="S1"/>
    <property type="match status" value="1"/>
</dbReference>
<dbReference type="InterPro" id="IPR003029">
    <property type="entry name" value="S1_domain"/>
</dbReference>
<evidence type="ECO:0000313" key="3">
    <source>
        <dbReference type="EMBL" id="MXR19408.1"/>
    </source>
</evidence>
<dbReference type="Proteomes" id="UP000471521">
    <property type="component" value="Unassembled WGS sequence"/>
</dbReference>
<dbReference type="PROSITE" id="PS50126">
    <property type="entry name" value="S1"/>
    <property type="match status" value="1"/>
</dbReference>
<feature type="compositionally biased region" description="Acidic residues" evidence="1">
    <location>
        <begin position="119"/>
        <end position="148"/>
    </location>
</feature>
<dbReference type="SUPFAM" id="SSF50249">
    <property type="entry name" value="Nucleic acid-binding proteins"/>
    <property type="match status" value="2"/>
</dbReference>
<feature type="compositionally biased region" description="Acidic residues" evidence="1">
    <location>
        <begin position="162"/>
        <end position="184"/>
    </location>
</feature>
<evidence type="ECO:0000313" key="4">
    <source>
        <dbReference type="Proteomes" id="UP000471521"/>
    </source>
</evidence>
<feature type="region of interest" description="Disordered" evidence="1">
    <location>
        <begin position="113"/>
        <end position="248"/>
    </location>
</feature>
<dbReference type="Pfam" id="PF01336">
    <property type="entry name" value="tRNA_anti-codon"/>
    <property type="match status" value="1"/>
</dbReference>
<dbReference type="GO" id="GO:0003676">
    <property type="term" value="F:nucleic acid binding"/>
    <property type="evidence" value="ECO:0007669"/>
    <property type="project" value="InterPro"/>
</dbReference>
<dbReference type="Gene3D" id="2.40.50.140">
    <property type="entry name" value="Nucleic acid-binding proteins"/>
    <property type="match status" value="2"/>
</dbReference>
<keyword evidence="4" id="KW-1185">Reference proteome</keyword>
<dbReference type="OrthoDB" id="60224at2157"/>
<protein>
    <submittedName>
        <fullName evidence="3">S1 RNA-binding domain-containing protein</fullName>
    </submittedName>
</protein>
<organism evidence="3 4">
    <name type="scientific">Halobacterium bonnevillei</name>
    <dbReference type="NCBI Taxonomy" id="2692200"/>
    <lineage>
        <taxon>Archaea</taxon>
        <taxon>Methanobacteriati</taxon>
        <taxon>Methanobacteriota</taxon>
        <taxon>Stenosarchaea group</taxon>
        <taxon>Halobacteria</taxon>
        <taxon>Halobacteriales</taxon>
        <taxon>Halobacteriaceae</taxon>
        <taxon>Halobacterium</taxon>
    </lineage>
</organism>
<feature type="domain" description="S1 motif" evidence="2">
    <location>
        <begin position="38"/>
        <end position="105"/>
    </location>
</feature>
<feature type="compositionally biased region" description="Acidic residues" evidence="1">
    <location>
        <begin position="215"/>
        <end position="240"/>
    </location>
</feature>